<dbReference type="Proteomes" id="UP000887565">
    <property type="component" value="Unplaced"/>
</dbReference>
<reference evidence="3" key="1">
    <citation type="submission" date="2022-11" db="UniProtKB">
        <authorList>
            <consortium name="WormBaseParasite"/>
        </authorList>
    </citation>
    <scope>IDENTIFICATION</scope>
</reference>
<evidence type="ECO:0000256" key="1">
    <source>
        <dbReference type="SAM" id="MobiDB-lite"/>
    </source>
</evidence>
<protein>
    <submittedName>
        <fullName evidence="3">Uncharacterized protein</fullName>
    </submittedName>
</protein>
<accession>A0A915KV87</accession>
<dbReference type="WBParaSite" id="nRc.2.0.1.t42057-RA">
    <property type="protein sequence ID" value="nRc.2.0.1.t42057-RA"/>
    <property type="gene ID" value="nRc.2.0.1.g42057"/>
</dbReference>
<evidence type="ECO:0000313" key="3">
    <source>
        <dbReference type="WBParaSite" id="nRc.2.0.1.t42057-RA"/>
    </source>
</evidence>
<organism evidence="2 3">
    <name type="scientific">Romanomermis culicivorax</name>
    <name type="common">Nematode worm</name>
    <dbReference type="NCBI Taxonomy" id="13658"/>
    <lineage>
        <taxon>Eukaryota</taxon>
        <taxon>Metazoa</taxon>
        <taxon>Ecdysozoa</taxon>
        <taxon>Nematoda</taxon>
        <taxon>Enoplea</taxon>
        <taxon>Dorylaimia</taxon>
        <taxon>Mermithida</taxon>
        <taxon>Mermithoidea</taxon>
        <taxon>Mermithidae</taxon>
        <taxon>Romanomermis</taxon>
    </lineage>
</organism>
<proteinExistence type="predicted"/>
<evidence type="ECO:0000313" key="2">
    <source>
        <dbReference type="Proteomes" id="UP000887565"/>
    </source>
</evidence>
<dbReference type="AlphaFoldDB" id="A0A915KV87"/>
<feature type="region of interest" description="Disordered" evidence="1">
    <location>
        <begin position="1"/>
        <end position="65"/>
    </location>
</feature>
<name>A0A915KV87_ROMCU</name>
<feature type="compositionally biased region" description="Basic and acidic residues" evidence="1">
    <location>
        <begin position="1"/>
        <end position="14"/>
    </location>
</feature>
<sequence length="194" mass="22258">MKDKLSKRQEKETQVPKMRQRLESPSGSIGQQLEKREKANQGSKALKNAGQSSMVEEEKDSKTMVADVTTKIPANASSRNGEQIELHQSDFNLLTLCVKVGDKEQWQWKRTTSASRWKTDKSKMKLINWIHVKREIIENDDICLKECRRTRACPLDDDVLNEKILCCVTKENVEKIQEKLDLASSLLGKMKLIN</sequence>
<keyword evidence="2" id="KW-1185">Reference proteome</keyword>